<accession>A0A7X0MP96</accession>
<dbReference type="PIRSF" id="PIRSF021700">
    <property type="entry name" value="3_dmu_93_MTrfase"/>
    <property type="match status" value="1"/>
</dbReference>
<dbReference type="InterPro" id="IPR009725">
    <property type="entry name" value="3_dmu_93_MTrfase"/>
</dbReference>
<keyword evidence="2" id="KW-0808">Transferase</keyword>
<dbReference type="Proteomes" id="UP000522313">
    <property type="component" value="Unassembled WGS sequence"/>
</dbReference>
<comment type="caution">
    <text evidence="2">The sequence shown here is derived from an EMBL/GenBank/DDBJ whole genome shotgun (WGS) entry which is preliminary data.</text>
</comment>
<sequence length="157" mass="17409">MTDKVTTWIWCNGTAEEQARFYTALLPDSAIDRFLRAPLDYRGGAAGKVLTVEFTLAGRRFALLDGGPGPQHSAAMSLSVDCIDQAEVDRYWEAFLGDGGTEMQCGWLKDRWGVAWQIVPRRLTELMNDPRHAAKAMAAMMEMVRIDVAALERAIAS</sequence>
<dbReference type="GO" id="GO:0008168">
    <property type="term" value="F:methyltransferase activity"/>
    <property type="evidence" value="ECO:0007669"/>
    <property type="project" value="UniProtKB-KW"/>
</dbReference>
<dbReference type="EMBL" id="JACHBT010000025">
    <property type="protein sequence ID" value="MBB6506522.1"/>
    <property type="molecule type" value="Genomic_DNA"/>
</dbReference>
<dbReference type="Pfam" id="PF06983">
    <property type="entry name" value="3-dmu-9_3-mt"/>
    <property type="match status" value="1"/>
</dbReference>
<proteinExistence type="predicted"/>
<protein>
    <submittedName>
        <fullName evidence="2">Putative 3-demethylubiquinone-9 3-methyltransferase (Glyoxalase superfamily)</fullName>
    </submittedName>
</protein>
<dbReference type="AlphaFoldDB" id="A0A7X0MP96"/>
<organism evidence="2 3">
    <name type="scientific">Sphingomonas endophytica</name>
    <dbReference type="NCBI Taxonomy" id="869719"/>
    <lineage>
        <taxon>Bacteria</taxon>
        <taxon>Pseudomonadati</taxon>
        <taxon>Pseudomonadota</taxon>
        <taxon>Alphaproteobacteria</taxon>
        <taxon>Sphingomonadales</taxon>
        <taxon>Sphingomonadaceae</taxon>
        <taxon>Sphingomonas</taxon>
    </lineage>
</organism>
<keyword evidence="2" id="KW-0489">Methyltransferase</keyword>
<dbReference type="PANTHER" id="PTHR33990">
    <property type="entry name" value="PROTEIN YJDN-RELATED"/>
    <property type="match status" value="1"/>
</dbReference>
<dbReference type="SUPFAM" id="SSF54593">
    <property type="entry name" value="Glyoxalase/Bleomycin resistance protein/Dihydroxybiphenyl dioxygenase"/>
    <property type="match status" value="1"/>
</dbReference>
<evidence type="ECO:0000313" key="3">
    <source>
        <dbReference type="Proteomes" id="UP000522313"/>
    </source>
</evidence>
<reference evidence="2 3" key="2">
    <citation type="submission" date="2020-08" db="EMBL/GenBank/DDBJ databases">
        <authorList>
            <person name="Partida-Martinez L."/>
            <person name="Huntemann M."/>
            <person name="Clum A."/>
            <person name="Wang J."/>
            <person name="Palaniappan K."/>
            <person name="Ritter S."/>
            <person name="Chen I.-M."/>
            <person name="Stamatis D."/>
            <person name="Reddy T."/>
            <person name="O'Malley R."/>
            <person name="Daum C."/>
            <person name="Shapiro N."/>
            <person name="Ivanova N."/>
            <person name="Kyrpides N."/>
            <person name="Woyke T."/>
        </authorList>
    </citation>
    <scope>NUCLEOTIDE SEQUENCE [LARGE SCALE GENOMIC DNA]</scope>
    <source>
        <strain evidence="2 3">AS3.13</strain>
    </source>
</reference>
<dbReference type="PANTHER" id="PTHR33990:SF2">
    <property type="entry name" value="PHNB-LIKE DOMAIN-CONTAINING PROTEIN"/>
    <property type="match status" value="1"/>
</dbReference>
<evidence type="ECO:0000313" key="2">
    <source>
        <dbReference type="EMBL" id="MBB6506522.1"/>
    </source>
</evidence>
<keyword evidence="2" id="KW-0830">Ubiquinone</keyword>
<dbReference type="GO" id="GO:0032259">
    <property type="term" value="P:methylation"/>
    <property type="evidence" value="ECO:0007669"/>
    <property type="project" value="UniProtKB-KW"/>
</dbReference>
<dbReference type="CDD" id="cd06588">
    <property type="entry name" value="PhnB_like"/>
    <property type="match status" value="1"/>
</dbReference>
<dbReference type="Gene3D" id="3.10.180.10">
    <property type="entry name" value="2,3-Dihydroxybiphenyl 1,2-Dioxygenase, domain 1"/>
    <property type="match status" value="1"/>
</dbReference>
<dbReference type="RefSeq" id="WP_184508279.1">
    <property type="nucleotide sequence ID" value="NZ_JACHBT010000025.1"/>
</dbReference>
<evidence type="ECO:0000259" key="1">
    <source>
        <dbReference type="Pfam" id="PF06983"/>
    </source>
</evidence>
<name>A0A7X0MP96_9SPHN</name>
<feature type="domain" description="PhnB-like" evidence="1">
    <location>
        <begin position="4"/>
        <end position="119"/>
    </location>
</feature>
<dbReference type="InterPro" id="IPR029068">
    <property type="entry name" value="Glyas_Bleomycin-R_OHBP_Dase"/>
</dbReference>
<dbReference type="InterPro" id="IPR028973">
    <property type="entry name" value="PhnB-like"/>
</dbReference>
<gene>
    <name evidence="2" type="ORF">F4693_003525</name>
</gene>
<reference evidence="2 3" key="1">
    <citation type="submission" date="2020-08" db="EMBL/GenBank/DDBJ databases">
        <title>The Agave Microbiome: Exploring the role of microbial communities in plant adaptations to desert environments.</title>
        <authorList>
            <person name="Partida-Martinez L.P."/>
        </authorList>
    </citation>
    <scope>NUCLEOTIDE SEQUENCE [LARGE SCALE GENOMIC DNA]</scope>
    <source>
        <strain evidence="2 3">AS3.13</strain>
    </source>
</reference>